<evidence type="ECO:0000313" key="3">
    <source>
        <dbReference type="EMBL" id="GBP33414.1"/>
    </source>
</evidence>
<feature type="region of interest" description="Disordered" evidence="1">
    <location>
        <begin position="1"/>
        <end position="25"/>
    </location>
</feature>
<evidence type="ECO:0000259" key="2">
    <source>
        <dbReference type="PROSITE" id="PS50835"/>
    </source>
</evidence>
<dbReference type="EMBL" id="BGZK01000273">
    <property type="protein sequence ID" value="GBP33414.1"/>
    <property type="molecule type" value="Genomic_DNA"/>
</dbReference>
<dbReference type="InterPro" id="IPR007110">
    <property type="entry name" value="Ig-like_dom"/>
</dbReference>
<feature type="domain" description="Ig-like" evidence="2">
    <location>
        <begin position="18"/>
        <end position="94"/>
    </location>
</feature>
<dbReference type="PROSITE" id="PS50835">
    <property type="entry name" value="IG_LIKE"/>
    <property type="match status" value="1"/>
</dbReference>
<reference evidence="3 4" key="1">
    <citation type="journal article" date="2019" name="Commun. Biol.">
        <title>The bagworm genome reveals a unique fibroin gene that provides high tensile strength.</title>
        <authorList>
            <person name="Kono N."/>
            <person name="Nakamura H."/>
            <person name="Ohtoshi R."/>
            <person name="Tomita M."/>
            <person name="Numata K."/>
            <person name="Arakawa K."/>
        </authorList>
    </citation>
    <scope>NUCLEOTIDE SEQUENCE [LARGE SCALE GENOMIC DNA]</scope>
</reference>
<accession>A0A4C1V5W8</accession>
<keyword evidence="4" id="KW-1185">Reference proteome</keyword>
<sequence>MTCENSVTVSEAGRSAAPAGTSRRRTSPVWSAGCIVRRGGKTTCCARGRPIIVEWERDARHSAGLSLVRISRRGIYFCVICHPFKRIQHSATAGGRPPWWAGAARFSRHLFIENLNNNSVLQASETAGTVSVMSLWSIRKESAVHSSRPQTKRLINPSSNKKKEFGENTRVCIAAFTSRTRLISIWAVPARGCGFDAPDVSQI</sequence>
<organism evidence="3 4">
    <name type="scientific">Eumeta variegata</name>
    <name type="common">Bagworm moth</name>
    <name type="synonym">Eumeta japonica</name>
    <dbReference type="NCBI Taxonomy" id="151549"/>
    <lineage>
        <taxon>Eukaryota</taxon>
        <taxon>Metazoa</taxon>
        <taxon>Ecdysozoa</taxon>
        <taxon>Arthropoda</taxon>
        <taxon>Hexapoda</taxon>
        <taxon>Insecta</taxon>
        <taxon>Pterygota</taxon>
        <taxon>Neoptera</taxon>
        <taxon>Endopterygota</taxon>
        <taxon>Lepidoptera</taxon>
        <taxon>Glossata</taxon>
        <taxon>Ditrysia</taxon>
        <taxon>Tineoidea</taxon>
        <taxon>Psychidae</taxon>
        <taxon>Oiketicinae</taxon>
        <taxon>Eumeta</taxon>
    </lineage>
</organism>
<evidence type="ECO:0000256" key="1">
    <source>
        <dbReference type="SAM" id="MobiDB-lite"/>
    </source>
</evidence>
<dbReference type="AlphaFoldDB" id="A0A4C1V5W8"/>
<evidence type="ECO:0000313" key="4">
    <source>
        <dbReference type="Proteomes" id="UP000299102"/>
    </source>
</evidence>
<protein>
    <recommendedName>
        <fullName evidence="2">Ig-like domain-containing protein</fullName>
    </recommendedName>
</protein>
<proteinExistence type="predicted"/>
<gene>
    <name evidence="3" type="ORF">EVAR_6762_1</name>
</gene>
<dbReference type="Proteomes" id="UP000299102">
    <property type="component" value="Unassembled WGS sequence"/>
</dbReference>
<comment type="caution">
    <text evidence="3">The sequence shown here is derived from an EMBL/GenBank/DDBJ whole genome shotgun (WGS) entry which is preliminary data.</text>
</comment>
<name>A0A4C1V5W8_EUMVA</name>